<gene>
    <name evidence="2" type="ORF">B0X70_08815</name>
</gene>
<keyword evidence="3" id="KW-1185">Reference proteome</keyword>
<dbReference type="EMBL" id="CP020335">
    <property type="protein sequence ID" value="QXF33224.1"/>
    <property type="molecule type" value="Genomic_DNA"/>
</dbReference>
<protein>
    <recommendedName>
        <fullName evidence="4">Tail fiber protein</fullName>
    </recommendedName>
</protein>
<evidence type="ECO:0008006" key="4">
    <source>
        <dbReference type="Google" id="ProtNLM"/>
    </source>
</evidence>
<accession>A0ABX8LRP9</accession>
<proteinExistence type="predicted"/>
<name>A0ABX8LRP9_9GAMM</name>
<dbReference type="Proteomes" id="UP000693715">
    <property type="component" value="Chromosome"/>
</dbReference>
<reference evidence="2 3" key="1">
    <citation type="submission" date="2017-03" db="EMBL/GenBank/DDBJ databases">
        <title>Genome comparison of Photorhabdus luminescens strain 0813-124 phase variants.</title>
        <authorList>
            <person name="Chien C.-C."/>
            <person name="Chen W.-J."/>
            <person name="Shih M.-C."/>
            <person name="Hsieh F.-C."/>
        </authorList>
    </citation>
    <scope>NUCLEOTIDE SEQUENCE [LARGE SCALE GENOMIC DNA]</scope>
    <source>
        <strain evidence="2 3">0813-124 phase II</strain>
    </source>
</reference>
<organism evidence="2 3">
    <name type="scientific">Photorhabdus akhurstii</name>
    <dbReference type="NCBI Taxonomy" id="171438"/>
    <lineage>
        <taxon>Bacteria</taxon>
        <taxon>Pseudomonadati</taxon>
        <taxon>Pseudomonadota</taxon>
        <taxon>Gammaproteobacteria</taxon>
        <taxon>Enterobacterales</taxon>
        <taxon>Morganellaceae</taxon>
        <taxon>Photorhabdus</taxon>
    </lineage>
</organism>
<evidence type="ECO:0000313" key="2">
    <source>
        <dbReference type="EMBL" id="QXF33224.1"/>
    </source>
</evidence>
<evidence type="ECO:0000313" key="3">
    <source>
        <dbReference type="Proteomes" id="UP000693715"/>
    </source>
</evidence>
<feature type="region of interest" description="Disordered" evidence="1">
    <location>
        <begin position="1"/>
        <end position="23"/>
    </location>
</feature>
<feature type="compositionally biased region" description="Polar residues" evidence="1">
    <location>
        <begin position="1"/>
        <end position="13"/>
    </location>
</feature>
<evidence type="ECO:0000256" key="1">
    <source>
        <dbReference type="SAM" id="MobiDB-lite"/>
    </source>
</evidence>
<dbReference type="RefSeq" id="WP_217471319.1">
    <property type="nucleotide sequence ID" value="NZ_CP020335.1"/>
</dbReference>
<sequence>MENKHNPSNTENYNIEPIGPSTDELKEKFKEGSIPLEEDFYDLIDIADIGRKATGQEPGQTDNPNSALELDKSGLLMVKINPTGGLKKDKDGLAVKAGQGINVDINGVSVNIQEIASVLADLIIPKGTIVPFYRDDYDNPPSGWAWCDGNNGTPKLNDNPPTINDSIDSVYLISSDNYNHDKRYYFNSDKESNSNHVAVNLKFMRYIMKI</sequence>